<comment type="cofactor">
    <cofactor evidence="1">
        <name>FMN</name>
        <dbReference type="ChEBI" id="CHEBI:58210"/>
    </cofactor>
</comment>
<dbReference type="PRINTS" id="PR00411">
    <property type="entry name" value="PNDRDTASEI"/>
</dbReference>
<dbReference type="InterPro" id="IPR027477">
    <property type="entry name" value="Succ_DH/fumarate_Rdtase_cat_sf"/>
</dbReference>
<feature type="chain" id="PRO_5045918857" description="Urocanate reductase" evidence="10">
    <location>
        <begin position="19"/>
        <end position="668"/>
    </location>
</feature>
<dbReference type="SUPFAM" id="SSF56425">
    <property type="entry name" value="Succinate dehydrogenase/fumarate reductase flavoprotein, catalytic domain"/>
    <property type="match status" value="1"/>
</dbReference>
<keyword evidence="8" id="KW-0560">Oxidoreductase</keyword>
<reference evidence="12 13" key="1">
    <citation type="submission" date="2023-06" db="EMBL/GenBank/DDBJ databases">
        <title>Identification and characterization of horizontal gene transfer across gut microbiota members of farm animals based on homology search.</title>
        <authorList>
            <person name="Schwarzerova J."/>
            <person name="Nykrynova M."/>
            <person name="Jureckova K."/>
            <person name="Cejkova D."/>
            <person name="Rychlik I."/>
        </authorList>
    </citation>
    <scope>NUCLEOTIDE SEQUENCE [LARGE SCALE GENOMIC DNA]</scope>
    <source>
        <strain evidence="12 13">ET340</strain>
    </source>
</reference>
<reference evidence="12 13" key="3">
    <citation type="submission" date="2023-06" db="EMBL/GenBank/DDBJ databases">
        <authorList>
            <person name="Zeman M."/>
            <person name="Kubasova T."/>
            <person name="Jahodarova E."/>
            <person name="Nykrynova M."/>
            <person name="Rychlik I."/>
        </authorList>
    </citation>
    <scope>NUCLEOTIDE SEQUENCE [LARGE SCALE GENOMIC DNA]</scope>
    <source>
        <strain evidence="12 13">ET340</strain>
    </source>
</reference>
<evidence type="ECO:0000259" key="11">
    <source>
        <dbReference type="SMART" id="SM00900"/>
    </source>
</evidence>
<dbReference type="InterPro" id="IPR003953">
    <property type="entry name" value="FAD-dep_OxRdtase_2_FAD-bd"/>
</dbReference>
<sequence length="668" mass="69976">MKRVIAMLMALCMAASLAGCGSTQTASSAPASSQAASQAASETGAEYDATETADVVIIGAGGAGLSAASEATANGAEKVIILEVTGKTGGSLNYTNGSMACAESVIQKEDGVEDSQESFVQDILKNGSDFGGKPNEAMVREFVAEDINAFQWLWDNGLSEYTFNTDAEGKRAVFAPEHALYSIPRTYKTKAKDTANYKSAAHEVMDKVVKANDKIEIVYNTKAIELLANDQGQVLSVVGEDQNTGDLTRFDASKGIIVATGGYSANSKLMGKYAENGADYLIGGPATADGNGLLLMQKVGAALNEESMSYIPTFPMGLESADNPTTGTIASTYTWKAGGIVVNQNGERFVNECESNPSVREVALEEQPGAVQYDIYTDKILEDLRANKGAGMYDLMFGSEDSMGHHVLQEASSLEELAEKIGVPAENLIATVDAYNQSVEEGGTDEFGRSYDDSRDTYKLAVNKIEGDHFYAVPLHALCVMTLGGITTNEQMQVLDESGNAIPGLYAAGEVVGGIWGKFVSGGTGVMGPITFGRIAAQNVMKGELATGYTVKAASNILDEDLFVKEKAASDSLFDMSSATLTDGDYTATVDGQEGPMTVAVTIADGKIAAVEVTENKETEAIAGPALEKVPAAIVESNSLDVDGVAGATLSSNRIKKAVAQCLEQAAG</sequence>
<evidence type="ECO:0000256" key="1">
    <source>
        <dbReference type="ARBA" id="ARBA00001917"/>
    </source>
</evidence>
<dbReference type="PANTHER" id="PTHR43400">
    <property type="entry name" value="FUMARATE REDUCTASE"/>
    <property type="match status" value="1"/>
</dbReference>
<comment type="similarity">
    <text evidence="3">Belongs to the FAD-dependent oxidoreductase 2 family. FRD/SDH subfamily.</text>
</comment>
<dbReference type="PROSITE" id="PS51257">
    <property type="entry name" value="PROKAR_LIPOPROTEIN"/>
    <property type="match status" value="1"/>
</dbReference>
<feature type="domain" description="FMN-binding" evidence="11">
    <location>
        <begin position="592"/>
        <end position="666"/>
    </location>
</feature>
<proteinExistence type="inferred from homology"/>
<evidence type="ECO:0000256" key="9">
    <source>
        <dbReference type="ARBA" id="ARBA00049922"/>
    </source>
</evidence>
<evidence type="ECO:0000256" key="6">
    <source>
        <dbReference type="ARBA" id="ARBA00022630"/>
    </source>
</evidence>
<dbReference type="Gene3D" id="3.50.50.60">
    <property type="entry name" value="FAD/NAD(P)-binding domain"/>
    <property type="match status" value="1"/>
</dbReference>
<comment type="cofactor">
    <cofactor evidence="2">
        <name>FAD</name>
        <dbReference type="ChEBI" id="CHEBI:57692"/>
    </cofactor>
</comment>
<dbReference type="InterPro" id="IPR007329">
    <property type="entry name" value="FMN-bd"/>
</dbReference>
<evidence type="ECO:0000256" key="4">
    <source>
        <dbReference type="ARBA" id="ARBA00013137"/>
    </source>
</evidence>
<keyword evidence="10" id="KW-0732">Signal</keyword>
<dbReference type="EMBL" id="JAUDCL010000011">
    <property type="protein sequence ID" value="MDM8201189.1"/>
    <property type="molecule type" value="Genomic_DNA"/>
</dbReference>
<keyword evidence="6" id="KW-0285">Flavoprotein</keyword>
<dbReference type="PANTHER" id="PTHR43400:SF7">
    <property type="entry name" value="FAD-DEPENDENT OXIDOREDUCTASE 2 FAD BINDING DOMAIN-CONTAINING PROTEIN"/>
    <property type="match status" value="1"/>
</dbReference>
<keyword evidence="7" id="KW-0274">FAD</keyword>
<dbReference type="InterPro" id="IPR050315">
    <property type="entry name" value="FAD-oxidoreductase_2"/>
</dbReference>
<dbReference type="EC" id="1.3.99.33" evidence="4"/>
<evidence type="ECO:0000313" key="12">
    <source>
        <dbReference type="EMBL" id="MDM8201189.1"/>
    </source>
</evidence>
<name>A0ABT7UQM6_9FIRM</name>
<dbReference type="Pfam" id="PF00890">
    <property type="entry name" value="FAD_binding_2"/>
    <property type="match status" value="1"/>
</dbReference>
<feature type="signal peptide" evidence="10">
    <location>
        <begin position="1"/>
        <end position="18"/>
    </location>
</feature>
<comment type="caution">
    <text evidence="12">The sequence shown here is derived from an EMBL/GenBank/DDBJ whole genome shotgun (WGS) entry which is preliminary data.</text>
</comment>
<keyword evidence="13" id="KW-1185">Reference proteome</keyword>
<dbReference type="Pfam" id="PF04205">
    <property type="entry name" value="FMN_bind"/>
    <property type="match status" value="1"/>
</dbReference>
<dbReference type="Gene3D" id="3.90.1010.20">
    <property type="match status" value="1"/>
</dbReference>
<evidence type="ECO:0000256" key="3">
    <source>
        <dbReference type="ARBA" id="ARBA00008040"/>
    </source>
</evidence>
<dbReference type="Gene3D" id="3.90.700.10">
    <property type="entry name" value="Succinate dehydrogenase/fumarate reductase flavoprotein, catalytic domain"/>
    <property type="match status" value="1"/>
</dbReference>
<reference evidence="13" key="2">
    <citation type="submission" date="2023-06" db="EMBL/GenBank/DDBJ databases">
        <title>Identification and characterization of horizontal gene transfer across gut microbiota members of farm animals based on homology search.</title>
        <authorList>
            <person name="Zeman M."/>
            <person name="Kubasova T."/>
            <person name="Jahodarova E."/>
            <person name="Nykrynova M."/>
            <person name="Rychlik I."/>
        </authorList>
    </citation>
    <scope>NUCLEOTIDE SEQUENCE [LARGE SCALE GENOMIC DNA]</scope>
    <source>
        <strain evidence="13">ET340</strain>
    </source>
</reference>
<evidence type="ECO:0000256" key="8">
    <source>
        <dbReference type="ARBA" id="ARBA00023002"/>
    </source>
</evidence>
<evidence type="ECO:0000256" key="5">
    <source>
        <dbReference type="ARBA" id="ARBA00015872"/>
    </source>
</evidence>
<dbReference type="RefSeq" id="WP_289599780.1">
    <property type="nucleotide sequence ID" value="NZ_JAUDCL010000011.1"/>
</dbReference>
<accession>A0ABT7UQM6</accession>
<comment type="catalytic activity">
    <reaction evidence="9">
        <text>dihydrourocanate + A = urocanate + AH2</text>
        <dbReference type="Rhea" id="RHEA:36059"/>
        <dbReference type="ChEBI" id="CHEBI:13193"/>
        <dbReference type="ChEBI" id="CHEBI:17499"/>
        <dbReference type="ChEBI" id="CHEBI:27247"/>
        <dbReference type="ChEBI" id="CHEBI:72991"/>
        <dbReference type="EC" id="1.3.99.33"/>
    </reaction>
</comment>
<protein>
    <recommendedName>
        <fullName evidence="5">Urocanate reductase</fullName>
        <ecNumber evidence="4">1.3.99.33</ecNumber>
    </recommendedName>
</protein>
<evidence type="ECO:0000256" key="7">
    <source>
        <dbReference type="ARBA" id="ARBA00022827"/>
    </source>
</evidence>
<organism evidence="12 13">
    <name type="scientific">Allofournierella massiliensis</name>
    <dbReference type="NCBI Taxonomy" id="1650663"/>
    <lineage>
        <taxon>Bacteria</taxon>
        <taxon>Bacillati</taxon>
        <taxon>Bacillota</taxon>
        <taxon>Clostridia</taxon>
        <taxon>Eubacteriales</taxon>
        <taxon>Oscillospiraceae</taxon>
        <taxon>Allofournierella</taxon>
    </lineage>
</organism>
<dbReference type="SMART" id="SM00900">
    <property type="entry name" value="FMN_bind"/>
    <property type="match status" value="1"/>
</dbReference>
<dbReference type="InterPro" id="IPR036188">
    <property type="entry name" value="FAD/NAD-bd_sf"/>
</dbReference>
<evidence type="ECO:0000256" key="2">
    <source>
        <dbReference type="ARBA" id="ARBA00001974"/>
    </source>
</evidence>
<evidence type="ECO:0000256" key="10">
    <source>
        <dbReference type="SAM" id="SignalP"/>
    </source>
</evidence>
<dbReference type="SUPFAM" id="SSF51905">
    <property type="entry name" value="FAD/NAD(P)-binding domain"/>
    <property type="match status" value="1"/>
</dbReference>
<dbReference type="Proteomes" id="UP001529380">
    <property type="component" value="Unassembled WGS sequence"/>
</dbReference>
<evidence type="ECO:0000313" key="13">
    <source>
        <dbReference type="Proteomes" id="UP001529380"/>
    </source>
</evidence>
<gene>
    <name evidence="12" type="ORF">QUW08_07775</name>
</gene>